<feature type="compositionally biased region" description="Low complexity" evidence="7">
    <location>
        <begin position="219"/>
        <end position="228"/>
    </location>
</feature>
<dbReference type="GO" id="GO:0061775">
    <property type="term" value="F:cohesin loader activity"/>
    <property type="evidence" value="ECO:0007669"/>
    <property type="project" value="InterPro"/>
</dbReference>
<dbReference type="PANTHER" id="PTHR21704">
    <property type="entry name" value="NIPPED-B-LIKE PROTEIN DELANGIN SCC2-RELATED"/>
    <property type="match status" value="1"/>
</dbReference>
<dbReference type="Pfam" id="PF12765">
    <property type="entry name" value="Cohesin_HEAT"/>
    <property type="match status" value="1"/>
</dbReference>
<dbReference type="SUPFAM" id="SSF48371">
    <property type="entry name" value="ARM repeat"/>
    <property type="match status" value="1"/>
</dbReference>
<dbReference type="InterPro" id="IPR026003">
    <property type="entry name" value="Cohesin_HEAT"/>
</dbReference>
<comment type="subcellular location">
    <subcellularLocation>
        <location evidence="1 6">Nucleus</location>
    </subcellularLocation>
</comment>
<feature type="region of interest" description="Disordered" evidence="7">
    <location>
        <begin position="330"/>
        <end position="355"/>
    </location>
</feature>
<evidence type="ECO:0000256" key="7">
    <source>
        <dbReference type="SAM" id="MobiDB-lite"/>
    </source>
</evidence>
<dbReference type="InterPro" id="IPR011989">
    <property type="entry name" value="ARM-like"/>
</dbReference>
<reference evidence="9 10" key="1">
    <citation type="journal article" date="2018" name="Mol. Biol. Evol.">
        <title>Broad Genomic Sampling Reveals a Smut Pathogenic Ancestry of the Fungal Clade Ustilaginomycotina.</title>
        <authorList>
            <person name="Kijpornyongpan T."/>
            <person name="Mondo S.J."/>
            <person name="Barry K."/>
            <person name="Sandor L."/>
            <person name="Lee J."/>
            <person name="Lipzen A."/>
            <person name="Pangilinan J."/>
            <person name="LaButti K."/>
            <person name="Hainaut M."/>
            <person name="Henrissat B."/>
            <person name="Grigoriev I.V."/>
            <person name="Spatafora J.W."/>
            <person name="Aime M.C."/>
        </authorList>
    </citation>
    <scope>NUCLEOTIDE SEQUENCE [LARGE SCALE GENOMIC DNA]</scope>
    <source>
        <strain evidence="9 10">MCA 3645</strain>
    </source>
</reference>
<dbReference type="GO" id="GO:0010468">
    <property type="term" value="P:regulation of gene expression"/>
    <property type="evidence" value="ECO:0007669"/>
    <property type="project" value="InterPro"/>
</dbReference>
<keyword evidence="5 6" id="KW-0131">Cell cycle</keyword>
<feature type="compositionally biased region" description="Polar residues" evidence="7">
    <location>
        <begin position="64"/>
        <end position="84"/>
    </location>
</feature>
<dbReference type="GO" id="GO:0003682">
    <property type="term" value="F:chromatin binding"/>
    <property type="evidence" value="ECO:0007669"/>
    <property type="project" value="TreeGrafter"/>
</dbReference>
<dbReference type="InterPro" id="IPR033031">
    <property type="entry name" value="Scc2/Nipped-B"/>
</dbReference>
<dbReference type="FunCoup" id="A0A317XUN0">
    <property type="interactions" value="140"/>
</dbReference>
<evidence type="ECO:0000256" key="4">
    <source>
        <dbReference type="ARBA" id="ARBA00023242"/>
    </source>
</evidence>
<dbReference type="InterPro" id="IPR016024">
    <property type="entry name" value="ARM-type_fold"/>
</dbReference>
<name>A0A317XUN0_9BASI</name>
<organism evidence="9 10">
    <name type="scientific">Testicularia cyperi</name>
    <dbReference type="NCBI Taxonomy" id="1882483"/>
    <lineage>
        <taxon>Eukaryota</taxon>
        <taxon>Fungi</taxon>
        <taxon>Dikarya</taxon>
        <taxon>Basidiomycota</taxon>
        <taxon>Ustilaginomycotina</taxon>
        <taxon>Ustilaginomycetes</taxon>
        <taxon>Ustilaginales</taxon>
        <taxon>Anthracoideaceae</taxon>
        <taxon>Testicularia</taxon>
    </lineage>
</organism>
<dbReference type="GO" id="GO:0090694">
    <property type="term" value="C:Scc2-Scc4 cohesin loading complex"/>
    <property type="evidence" value="ECO:0007669"/>
    <property type="project" value="TreeGrafter"/>
</dbReference>
<evidence type="ECO:0000256" key="2">
    <source>
        <dbReference type="ARBA" id="ARBA00009252"/>
    </source>
</evidence>
<evidence type="ECO:0000256" key="3">
    <source>
        <dbReference type="ARBA" id="ARBA00022737"/>
    </source>
</evidence>
<feature type="compositionally biased region" description="Basic residues" evidence="7">
    <location>
        <begin position="102"/>
        <end position="114"/>
    </location>
</feature>
<dbReference type="Gene3D" id="1.25.10.10">
    <property type="entry name" value="Leucine-rich Repeat Variant"/>
    <property type="match status" value="1"/>
</dbReference>
<evidence type="ECO:0000256" key="1">
    <source>
        <dbReference type="ARBA" id="ARBA00004123"/>
    </source>
</evidence>
<feature type="region of interest" description="Disordered" evidence="7">
    <location>
        <begin position="544"/>
        <end position="614"/>
    </location>
</feature>
<gene>
    <name evidence="9" type="ORF">BCV70DRAFT_156838</name>
</gene>
<evidence type="ECO:0000256" key="5">
    <source>
        <dbReference type="ARBA" id="ARBA00023306"/>
    </source>
</evidence>
<evidence type="ECO:0000313" key="10">
    <source>
        <dbReference type="Proteomes" id="UP000246740"/>
    </source>
</evidence>
<feature type="compositionally biased region" description="Polar residues" evidence="7">
    <location>
        <begin position="117"/>
        <end position="135"/>
    </location>
</feature>
<comment type="similarity">
    <text evidence="2 6">Belongs to the SCC2/Nipped-B family.</text>
</comment>
<keyword evidence="3 6" id="KW-0677">Repeat</keyword>
<evidence type="ECO:0000313" key="9">
    <source>
        <dbReference type="EMBL" id="PWZ01987.1"/>
    </source>
</evidence>
<dbReference type="GO" id="GO:0140588">
    <property type="term" value="P:chromatin looping"/>
    <property type="evidence" value="ECO:0007669"/>
    <property type="project" value="InterPro"/>
</dbReference>
<feature type="domain" description="Sister chromatid cohesion C-terminal" evidence="8">
    <location>
        <begin position="1827"/>
        <end position="2011"/>
    </location>
</feature>
<dbReference type="OrthoDB" id="418242at2759"/>
<feature type="compositionally biased region" description="Basic residues" evidence="7">
    <location>
        <begin position="344"/>
        <end position="353"/>
    </location>
</feature>
<dbReference type="STRING" id="1882483.A0A317XUN0"/>
<sequence>MPASSASSSSSAHPVPRPANPASPSLMVARNHASLINPARSGPFPSEPAEFGSIRATYAHTPSRLDSSSTLDHAMSTSSTTVSAPGQPIEVGSSYDQDQLKPKKSRQRKPKRPKATIESNAVDSTIAMSDAGTGQSTLSATATLPSSASNSDRLSQSVLTPQHAPQWQHTSHPFSRQATKDEDTGLKTPPLPSAAIMSIQESPDPLNLFSPHNQISAWQPPHQQQSPHISLAAIPLNNGSSDSLKHTPNPIASMTQPIKTKSKPSKRKEGQSDDVIHKKRKRKVKAAEADPFNDKDVAQISVVIPAPTDEMYQCGTSSPFRPPAVQVKQIVSKQEPEHRDDAKPKKKRKRKDKKSFAVLMNQIVQDSDSGQDAEGSDWDELDVLEKSVTPGNSFDSPRNLGKISVGPVKTSHRKVPLAKLHGFMEDLFEADDTLPDRESLQEILPGQSLSPAADHFFEILRFHTLSGDRTVLVLRASMLQKLLKLVMKCSRTLAEVSSNITVSQTPSASELSSIPPAELTRLLTIVERTAKVGEDVDPFPAQATRAAMSEPTHLSSKKRSKKKGAGIERSSRSPSKTPEQDDDAQSVDDGREGKGPPESRPDGQSGETGGVDGEESLETLNMSLVIADRSLLAAECCLSVLTGDVLPKQILSEDLIRACFEATKVCLDRIVLPFIEGCSGAAAVAPHPVLTQLIDVLAPQKPGRKKAAQSTMEDAVSSIATICRGTLADLFRHLCSALFFVQRMVRMPSIALSDSIVISAVYLALGPFFVLEPEQSAGGGGGSTSNENAKAAARGRSALLSLGGANSMKTLRLPALHLLRNIFARVPDQRQWMIEEILTSLTKLTDIKKNRRQYTLRNGKGIHSINALLLQLIQAASHGISNKVRAAADRIAQGQNSDDATAAASKDESGSARQAEEETGPRLEVVIDAFQASEAGGVLDAREAEIVLWRRGLEGANQSARSIAAYLIQRVGQTKVAKTSQEMSHSFLIENMVQDLLNALYLPEWPAAALMLSAFCRVFGSYLDDPKSHPDAKGVALEQLGLVATRLRQSQLTLGTLRDPAIPNDSAVKVKSEASTSDVQSTVDLTGLIPSSGPSGMPLRMVLSPSKRPKWTGWDYLSLLRALRELDRAAVREFVQAYAFIVRFLSKTASEDQSTEGAIEFLVVQAQGELAFAHAKAGEELERLQSMDEGTVESVAKVQHFREELDEAMSALSQLNMQTATSNWTAFESDEKALSTAIDLSERALIASSSIVTYDTLRDLLIEGLNSQLIANRSKALRGIDRIAQVDPDVLDQDSIRLAVEVRLRDSSGAVRDSAVGLFGSYLLRKPEHLPRYYPQLSVRVLDTGLSVRKRMVRLLKTIHESTDNWKIRVDSCVRIVRCINDEDTIVQDMAVLTLGELWLGMEIGDLRRLRRRGSPGNDVATIETDVPEVVPKMTAADAGDTAMATVEEGTDFDLDGDAQTEKKVLDIINVIMAVAEVVKERPSPLEEVFRRIFKDKSEAEAADLHAKMQRLGDSMIDSLVESSEVSNMNTVKRIRIVQLLVSTNPAILTISKAKLLLPYLKAAQTSEEVQIMDLLLRIFRSCLPHMPRTALAFAEALESSLKPLVNRPPPKAGLHLLQELIACYCAVITIHTRNFRLLIQTLRACFVRVQSIRNMAIRGQRVEDNKAWNTLMSLTASLCEHADFDGMRKRHPETAADLDTLSKRPLVDVISEALLDIHKHGSEAVRSVSLQNLGFIFRAQPTLMTRPAMTSMMDKIFAQGSLQDRATLLKIILDFLSADSARRNPDQTVVTAGTGRRKPEDPNASSVDMTVLVGNTETFADTGVGSAMMQRYSEDVLKATLEVSNPALQRTAIDILRFTVLQGLSHPIQCVPYLVSLETLDDRKIRSRALELHSHLASKHASLVQARFIESARFAFQFQLGLKGKGTIRGYRADGTPSAMLDAWYGLLRDRRATRLDFLKQIVKALDVNTAATDCTMQEVLFARFIADNLATLDYKTMEELFIVIGELRSILAVSGMQVLYMSQTHLPQVDNAATANLDEGARTRTPPPTMGSTFANDLISPMGMARNPWLSGEWQLELASDTGSSMGPSTSQTIDPSRLFAATMGTQDTIMSSQVSGVLRPVPQAETSDSVQPGNSNISVGPVEAARMSVMAGTALLLRNHLKHLYGLSEARCAKFNPTKKQSAGADKPATMRSLADPMQAALDLSSMPAGLMSIDNEDEALAQMKAYTQMVENEGTMMEPEDAEMFDDLAL</sequence>
<dbReference type="InParanoid" id="A0A317XUN0"/>
<dbReference type="GO" id="GO:1990414">
    <property type="term" value="P:replication-born double-strand break repair via sister chromatid exchange"/>
    <property type="evidence" value="ECO:0007669"/>
    <property type="project" value="TreeGrafter"/>
</dbReference>
<feature type="compositionally biased region" description="Basic and acidic residues" evidence="7">
    <location>
        <begin position="267"/>
        <end position="276"/>
    </location>
</feature>
<feature type="compositionally biased region" description="Low complexity" evidence="7">
    <location>
        <begin position="1"/>
        <end position="12"/>
    </location>
</feature>
<feature type="compositionally biased region" description="Polar residues" evidence="7">
    <location>
        <begin position="250"/>
        <end position="259"/>
    </location>
</feature>
<feature type="compositionally biased region" description="Basic and acidic residues" evidence="7">
    <location>
        <begin position="905"/>
        <end position="919"/>
    </location>
</feature>
<keyword evidence="10" id="KW-1185">Reference proteome</keyword>
<dbReference type="Proteomes" id="UP000246740">
    <property type="component" value="Unassembled WGS sequence"/>
</dbReference>
<evidence type="ECO:0000256" key="6">
    <source>
        <dbReference type="RuleBase" id="RU364107"/>
    </source>
</evidence>
<accession>A0A317XUN0</accession>
<dbReference type="InterPro" id="IPR024986">
    <property type="entry name" value="Nipped-B_C"/>
</dbReference>
<dbReference type="PANTHER" id="PTHR21704:SF18">
    <property type="entry name" value="NIPPED-B-LIKE PROTEIN"/>
    <property type="match status" value="1"/>
</dbReference>
<feature type="region of interest" description="Disordered" evidence="7">
    <location>
        <begin position="62"/>
        <end position="292"/>
    </location>
</feature>
<feature type="compositionally biased region" description="Low complexity" evidence="7">
    <location>
        <begin position="136"/>
        <end position="151"/>
    </location>
</feature>
<feature type="region of interest" description="Disordered" evidence="7">
    <location>
        <begin position="1"/>
        <end position="50"/>
    </location>
</feature>
<evidence type="ECO:0000259" key="8">
    <source>
        <dbReference type="Pfam" id="PF12830"/>
    </source>
</evidence>
<dbReference type="EMBL" id="KZ819189">
    <property type="protein sequence ID" value="PWZ01987.1"/>
    <property type="molecule type" value="Genomic_DNA"/>
</dbReference>
<feature type="compositionally biased region" description="Basic and acidic residues" evidence="7">
    <location>
        <begin position="334"/>
        <end position="343"/>
    </location>
</feature>
<feature type="compositionally biased region" description="Basic residues" evidence="7">
    <location>
        <begin position="555"/>
        <end position="564"/>
    </location>
</feature>
<feature type="region of interest" description="Disordered" evidence="7">
    <location>
        <begin position="895"/>
        <end position="919"/>
    </location>
</feature>
<dbReference type="GO" id="GO:0034087">
    <property type="term" value="P:establishment of mitotic sister chromatid cohesion"/>
    <property type="evidence" value="ECO:0007669"/>
    <property type="project" value="TreeGrafter"/>
</dbReference>
<protein>
    <recommendedName>
        <fullName evidence="6">Sister chromatid cohesion protein</fullName>
    </recommendedName>
</protein>
<proteinExistence type="inferred from homology"/>
<feature type="region of interest" description="Disordered" evidence="7">
    <location>
        <begin position="1787"/>
        <end position="1807"/>
    </location>
</feature>
<dbReference type="Pfam" id="PF12830">
    <property type="entry name" value="Nipped-B_C"/>
    <property type="match status" value="1"/>
</dbReference>
<feature type="compositionally biased region" description="Polar residues" evidence="7">
    <location>
        <begin position="152"/>
        <end position="177"/>
    </location>
</feature>
<feature type="compositionally biased region" description="Basic and acidic residues" evidence="7">
    <location>
        <begin position="588"/>
        <end position="601"/>
    </location>
</feature>
<dbReference type="GO" id="GO:0071169">
    <property type="term" value="P:establishment of protein localization to chromatin"/>
    <property type="evidence" value="ECO:0007669"/>
    <property type="project" value="TreeGrafter"/>
</dbReference>
<dbReference type="CDD" id="cd23958">
    <property type="entry name" value="SCC2"/>
    <property type="match status" value="1"/>
</dbReference>
<keyword evidence="4 6" id="KW-0539">Nucleus</keyword>